<evidence type="ECO:0000256" key="1">
    <source>
        <dbReference type="SAM" id="Coils"/>
    </source>
</evidence>
<dbReference type="STRING" id="7897.ENSLACP00000009062"/>
<reference evidence="3" key="2">
    <citation type="submission" date="2025-08" db="UniProtKB">
        <authorList>
            <consortium name="Ensembl"/>
        </authorList>
    </citation>
    <scope>IDENTIFICATION</scope>
</reference>
<dbReference type="Pfam" id="PF07292">
    <property type="entry name" value="NID"/>
    <property type="match status" value="1"/>
</dbReference>
<keyword evidence="4" id="KW-1185">Reference proteome</keyword>
<dbReference type="HOGENOM" id="CLU_1282861_0_0_1"/>
<dbReference type="PANTHER" id="PTHR15225">
    <property type="entry name" value="INTERFERON-INDUCED PROTEIN 35/NMI N-MYC/STAT INTERACTING PROTEIN"/>
    <property type="match status" value="1"/>
</dbReference>
<reference evidence="4" key="1">
    <citation type="submission" date="2011-08" db="EMBL/GenBank/DDBJ databases">
        <title>The draft genome of Latimeria chalumnae.</title>
        <authorList>
            <person name="Di Palma F."/>
            <person name="Alfoldi J."/>
            <person name="Johnson J."/>
            <person name="Berlin A."/>
            <person name="Gnerre S."/>
            <person name="Jaffe D."/>
            <person name="MacCallum I."/>
            <person name="Young S."/>
            <person name="Walker B.J."/>
            <person name="Lander E."/>
            <person name="Lindblad-Toh K."/>
        </authorList>
    </citation>
    <scope>NUCLEOTIDE SEQUENCE [LARGE SCALE GENOMIC DNA]</scope>
    <source>
        <strain evidence="4">Wild caught</strain>
    </source>
</reference>
<feature type="coiled-coil region" evidence="1">
    <location>
        <begin position="69"/>
        <end position="103"/>
    </location>
</feature>
<name>H3AHE1_LATCH</name>
<dbReference type="InParanoid" id="H3AHE1"/>
<protein>
    <submittedName>
        <fullName evidence="3">Interferon induced protein 35</fullName>
    </submittedName>
</protein>
<accession>H3AHE1</accession>
<proteinExistence type="predicted"/>
<keyword evidence="1" id="KW-0175">Coiled coil</keyword>
<feature type="domain" description="NID" evidence="2">
    <location>
        <begin position="159"/>
        <end position="207"/>
    </location>
</feature>
<gene>
    <name evidence="3" type="primary">IFI35</name>
</gene>
<reference evidence="3" key="3">
    <citation type="submission" date="2025-09" db="UniProtKB">
        <authorList>
            <consortium name="Ensembl"/>
        </authorList>
    </citation>
    <scope>IDENTIFICATION</scope>
</reference>
<dbReference type="EMBL" id="AFYH01167385">
    <property type="status" value="NOT_ANNOTATED_CDS"/>
    <property type="molecule type" value="Genomic_DNA"/>
</dbReference>
<dbReference type="Proteomes" id="UP000008672">
    <property type="component" value="Unassembled WGS sequence"/>
</dbReference>
<dbReference type="InterPro" id="IPR009909">
    <property type="entry name" value="Nmi/IFP35_dom"/>
</dbReference>
<dbReference type="Ensembl" id="ENSLACT00000009131.1">
    <property type="protein sequence ID" value="ENSLACP00000009062.1"/>
    <property type="gene ID" value="ENSLACG00000008000.1"/>
</dbReference>
<evidence type="ECO:0000259" key="2">
    <source>
        <dbReference type="Pfam" id="PF07292"/>
    </source>
</evidence>
<organism evidence="3 4">
    <name type="scientific">Latimeria chalumnae</name>
    <name type="common">Coelacanth</name>
    <dbReference type="NCBI Taxonomy" id="7897"/>
    <lineage>
        <taxon>Eukaryota</taxon>
        <taxon>Metazoa</taxon>
        <taxon>Chordata</taxon>
        <taxon>Craniata</taxon>
        <taxon>Vertebrata</taxon>
        <taxon>Euteleostomi</taxon>
        <taxon>Coelacanthiformes</taxon>
        <taxon>Coelacanthidae</taxon>
        <taxon>Latimeria</taxon>
    </lineage>
</organism>
<dbReference type="Bgee" id="ENSLACG00000008000">
    <property type="expression patterns" value="Expressed in pelvic fin and 2 other cell types or tissues"/>
</dbReference>
<evidence type="ECO:0000313" key="4">
    <source>
        <dbReference type="Proteomes" id="UP000008672"/>
    </source>
</evidence>
<dbReference type="AlphaFoldDB" id="H3AHE1"/>
<evidence type="ECO:0000313" key="3">
    <source>
        <dbReference type="Ensembl" id="ENSLACP00000009062.1"/>
    </source>
</evidence>
<sequence length="215" mass="24604">MSMEHSAEMPDPAKQLEIIQREIKAHKLSCGQIENDIAKLQHAKNETECITSKFTTRISEFEKSIEDQKHASEKRNKLLQRKLEEQQREHRKLCEMKEHITEEMAEVDKVMSKLGEQHKVSACVPEKKMHFAGTFLKEDSGSSFDVKPRVLYPVNGGTALVTFEDAEVAQNILALKDHEIELGECRIKVAASPVTLPTPAYIEVRLNLVYFWQTD</sequence>
<dbReference type="GeneTree" id="ENSGT00530000063686"/>